<keyword evidence="3" id="KW-1185">Reference proteome</keyword>
<dbReference type="AlphaFoldDB" id="A0A1I0FE97"/>
<sequence length="91" mass="9974">MSIDGDALVPRHLRPPGGEQAEVLEAMTPRGLLASFPSPAAAPALWDAFPAALSWQGPPRVRTRPHHYFPLFREQEPGPDRPGQPSQRSET</sequence>
<name>A0A1I0FE97_9ACTN</name>
<evidence type="ECO:0000256" key="1">
    <source>
        <dbReference type="SAM" id="MobiDB-lite"/>
    </source>
</evidence>
<evidence type="ECO:0000313" key="2">
    <source>
        <dbReference type="EMBL" id="SET55855.1"/>
    </source>
</evidence>
<dbReference type="EMBL" id="FOHX01000003">
    <property type="protein sequence ID" value="SET55855.1"/>
    <property type="molecule type" value="Genomic_DNA"/>
</dbReference>
<gene>
    <name evidence="2" type="ORF">SAMN05421811_103413</name>
</gene>
<proteinExistence type="predicted"/>
<protein>
    <submittedName>
        <fullName evidence="2">Uncharacterized protein</fullName>
    </submittedName>
</protein>
<feature type="region of interest" description="Disordered" evidence="1">
    <location>
        <begin position="68"/>
        <end position="91"/>
    </location>
</feature>
<reference evidence="2 3" key="1">
    <citation type="submission" date="2016-10" db="EMBL/GenBank/DDBJ databases">
        <authorList>
            <person name="de Groot N.N."/>
        </authorList>
    </citation>
    <scope>NUCLEOTIDE SEQUENCE [LARGE SCALE GENOMIC DNA]</scope>
    <source>
        <strain evidence="2 3">CGMCC 4.5598</strain>
    </source>
</reference>
<dbReference type="Proteomes" id="UP000199361">
    <property type="component" value="Unassembled WGS sequence"/>
</dbReference>
<organism evidence="2 3">
    <name type="scientific">Nonomuraea wenchangensis</name>
    <dbReference type="NCBI Taxonomy" id="568860"/>
    <lineage>
        <taxon>Bacteria</taxon>
        <taxon>Bacillati</taxon>
        <taxon>Actinomycetota</taxon>
        <taxon>Actinomycetes</taxon>
        <taxon>Streptosporangiales</taxon>
        <taxon>Streptosporangiaceae</taxon>
        <taxon>Nonomuraea</taxon>
    </lineage>
</organism>
<accession>A0A1I0FE97</accession>
<dbReference type="STRING" id="568860.SAMN05421811_103413"/>
<evidence type="ECO:0000313" key="3">
    <source>
        <dbReference type="Proteomes" id="UP000199361"/>
    </source>
</evidence>